<evidence type="ECO:0000313" key="4">
    <source>
        <dbReference type="Proteomes" id="UP000192936"/>
    </source>
</evidence>
<dbReference type="PANTHER" id="PTHR44520:SF2">
    <property type="entry name" value="RESPONSE REGULATOR RCP1"/>
    <property type="match status" value="1"/>
</dbReference>
<sequence length="149" mass="16484">MMRDPQTVSIVMIEDDEGHARLIEKNIRRAGVTNEIVPFTDGTSALAHLFGPDGSGQASMGRALLILLDLNLPDMTGVDILSRLKANPHTKRFPVVVLTTTDDRQEIQRCYDIGANVYITKPVNYESFATAIRQLGLFFSVIQIPEAEV</sequence>
<evidence type="ECO:0000313" key="3">
    <source>
        <dbReference type="EMBL" id="SMF92073.1"/>
    </source>
</evidence>
<dbReference type="SMART" id="SM00448">
    <property type="entry name" value="REC"/>
    <property type="match status" value="1"/>
</dbReference>
<proteinExistence type="predicted"/>
<keyword evidence="1" id="KW-0597">Phosphoprotein</keyword>
<evidence type="ECO:0000259" key="2">
    <source>
        <dbReference type="PROSITE" id="PS50110"/>
    </source>
</evidence>
<dbReference type="InterPro" id="IPR001789">
    <property type="entry name" value="Sig_transdc_resp-reg_receiver"/>
</dbReference>
<dbReference type="GO" id="GO:0000160">
    <property type="term" value="P:phosphorelay signal transduction system"/>
    <property type="evidence" value="ECO:0007669"/>
    <property type="project" value="InterPro"/>
</dbReference>
<dbReference type="InterPro" id="IPR052893">
    <property type="entry name" value="TCS_response_regulator"/>
</dbReference>
<dbReference type="EMBL" id="FXAK01000010">
    <property type="protein sequence ID" value="SMF92073.1"/>
    <property type="molecule type" value="Genomic_DNA"/>
</dbReference>
<name>A0A1X7HSB0_9PROT</name>
<feature type="modified residue" description="4-aspartylphosphate" evidence="1">
    <location>
        <position position="69"/>
    </location>
</feature>
<dbReference type="PROSITE" id="PS50110">
    <property type="entry name" value="RESPONSE_REGULATORY"/>
    <property type="match status" value="1"/>
</dbReference>
<feature type="domain" description="Response regulatory" evidence="2">
    <location>
        <begin position="9"/>
        <end position="136"/>
    </location>
</feature>
<dbReference type="Pfam" id="PF00072">
    <property type="entry name" value="Response_reg"/>
    <property type="match status" value="1"/>
</dbReference>
<reference evidence="3 4" key="1">
    <citation type="submission" date="2017-04" db="EMBL/GenBank/DDBJ databases">
        <authorList>
            <person name="Afonso C.L."/>
            <person name="Miller P.J."/>
            <person name="Scott M.A."/>
            <person name="Spackman E."/>
            <person name="Goraichik I."/>
            <person name="Dimitrov K.M."/>
            <person name="Suarez D.L."/>
            <person name="Swayne D.E."/>
        </authorList>
    </citation>
    <scope>NUCLEOTIDE SEQUENCE [LARGE SCALE GENOMIC DNA]</scope>
    <source>
        <strain evidence="3 4">A2P</strain>
    </source>
</reference>
<dbReference type="Proteomes" id="UP000192936">
    <property type="component" value="Unassembled WGS sequence"/>
</dbReference>
<protein>
    <submittedName>
        <fullName evidence="3">Response regulator receiver domain-containing protein</fullName>
    </submittedName>
</protein>
<dbReference type="RefSeq" id="WP_208621359.1">
    <property type="nucleotide sequence ID" value="NZ_FXAK01000010.1"/>
</dbReference>
<evidence type="ECO:0000256" key="1">
    <source>
        <dbReference type="PROSITE-ProRule" id="PRU00169"/>
    </source>
</evidence>
<dbReference type="PANTHER" id="PTHR44520">
    <property type="entry name" value="RESPONSE REGULATOR RCP1-RELATED"/>
    <property type="match status" value="1"/>
</dbReference>
<organism evidence="3 4">
    <name type="scientific">Azospirillum oryzae</name>
    <dbReference type="NCBI Taxonomy" id="286727"/>
    <lineage>
        <taxon>Bacteria</taxon>
        <taxon>Pseudomonadati</taxon>
        <taxon>Pseudomonadota</taxon>
        <taxon>Alphaproteobacteria</taxon>
        <taxon>Rhodospirillales</taxon>
        <taxon>Azospirillaceae</taxon>
        <taxon>Azospirillum</taxon>
    </lineage>
</organism>
<gene>
    <name evidence="3" type="ORF">SAMN02982917_0475</name>
</gene>
<dbReference type="AlphaFoldDB" id="A0A1X7HSB0"/>
<dbReference type="STRING" id="286727.SAMN02982917_0475"/>
<dbReference type="InterPro" id="IPR011006">
    <property type="entry name" value="CheY-like_superfamily"/>
</dbReference>
<dbReference type="Gene3D" id="3.40.50.2300">
    <property type="match status" value="1"/>
</dbReference>
<accession>A0A1X7HSB0</accession>
<dbReference type="SUPFAM" id="SSF52172">
    <property type="entry name" value="CheY-like"/>
    <property type="match status" value="1"/>
</dbReference>
<dbReference type="CDD" id="cd17557">
    <property type="entry name" value="REC_Rcp-like"/>
    <property type="match status" value="1"/>
</dbReference>